<dbReference type="AlphaFoldDB" id="A0A5D4RNC8"/>
<keyword evidence="7 13" id="KW-0067">ATP-binding</keyword>
<dbReference type="InterPro" id="IPR011527">
    <property type="entry name" value="ABC1_TM_dom"/>
</dbReference>
<feature type="domain" description="ABC transporter" evidence="11">
    <location>
        <begin position="374"/>
        <end position="608"/>
    </location>
</feature>
<comment type="subcellular location">
    <subcellularLocation>
        <location evidence="1">Cell membrane</location>
        <topology evidence="1">Multi-pass membrane protein</topology>
    </subcellularLocation>
</comment>
<dbReference type="EMBL" id="VTER01000002">
    <property type="protein sequence ID" value="TYS50982.1"/>
    <property type="molecule type" value="Genomic_DNA"/>
</dbReference>
<dbReference type="Gene3D" id="1.20.1560.10">
    <property type="entry name" value="ABC transporter type 1, transmembrane domain"/>
    <property type="match status" value="1"/>
</dbReference>
<evidence type="ECO:0000256" key="5">
    <source>
        <dbReference type="ARBA" id="ARBA00022692"/>
    </source>
</evidence>
<dbReference type="CDD" id="cd03254">
    <property type="entry name" value="ABCC_Glucan_exporter_like"/>
    <property type="match status" value="1"/>
</dbReference>
<evidence type="ECO:0000259" key="11">
    <source>
        <dbReference type="PROSITE" id="PS50893"/>
    </source>
</evidence>
<organism evidence="13 14">
    <name type="scientific">Bacillus infantis</name>
    <dbReference type="NCBI Taxonomy" id="324767"/>
    <lineage>
        <taxon>Bacteria</taxon>
        <taxon>Bacillati</taxon>
        <taxon>Bacillota</taxon>
        <taxon>Bacilli</taxon>
        <taxon>Bacillales</taxon>
        <taxon>Bacillaceae</taxon>
        <taxon>Bacillus</taxon>
    </lineage>
</organism>
<evidence type="ECO:0000259" key="12">
    <source>
        <dbReference type="PROSITE" id="PS50929"/>
    </source>
</evidence>
<dbReference type="FunFam" id="1.20.1560.10:FF:000011">
    <property type="entry name" value="Multidrug ABC transporter ATP-binding protein"/>
    <property type="match status" value="1"/>
</dbReference>
<evidence type="ECO:0000313" key="13">
    <source>
        <dbReference type="EMBL" id="TYS50982.1"/>
    </source>
</evidence>
<dbReference type="PROSITE" id="PS50893">
    <property type="entry name" value="ABC_TRANSPORTER_2"/>
    <property type="match status" value="1"/>
</dbReference>
<protein>
    <submittedName>
        <fullName evidence="13">ABC transporter ATP-binding protein</fullName>
    </submittedName>
</protein>
<dbReference type="GO" id="GO:0015421">
    <property type="term" value="F:ABC-type oligopeptide transporter activity"/>
    <property type="evidence" value="ECO:0007669"/>
    <property type="project" value="TreeGrafter"/>
</dbReference>
<dbReference type="PANTHER" id="PTHR43394">
    <property type="entry name" value="ATP-DEPENDENT PERMEASE MDL1, MITOCHONDRIAL"/>
    <property type="match status" value="1"/>
</dbReference>
<keyword evidence="3" id="KW-0813">Transport</keyword>
<dbReference type="InterPro" id="IPR003593">
    <property type="entry name" value="AAA+_ATPase"/>
</dbReference>
<evidence type="ECO:0000256" key="4">
    <source>
        <dbReference type="ARBA" id="ARBA00022475"/>
    </source>
</evidence>
<dbReference type="SMART" id="SM00382">
    <property type="entry name" value="AAA"/>
    <property type="match status" value="1"/>
</dbReference>
<keyword evidence="9 10" id="KW-0472">Membrane</keyword>
<accession>A0A5D4RNC8</accession>
<evidence type="ECO:0000256" key="3">
    <source>
        <dbReference type="ARBA" id="ARBA00022448"/>
    </source>
</evidence>
<evidence type="ECO:0000256" key="10">
    <source>
        <dbReference type="SAM" id="Phobius"/>
    </source>
</evidence>
<dbReference type="Gene3D" id="3.40.50.300">
    <property type="entry name" value="P-loop containing nucleotide triphosphate hydrolases"/>
    <property type="match status" value="1"/>
</dbReference>
<dbReference type="SUPFAM" id="SSF52540">
    <property type="entry name" value="P-loop containing nucleoside triphosphate hydrolases"/>
    <property type="match status" value="1"/>
</dbReference>
<dbReference type="InterPro" id="IPR017871">
    <property type="entry name" value="ABC_transporter-like_CS"/>
</dbReference>
<feature type="transmembrane region" description="Helical" evidence="10">
    <location>
        <begin position="55"/>
        <end position="74"/>
    </location>
</feature>
<feature type="transmembrane region" description="Helical" evidence="10">
    <location>
        <begin position="94"/>
        <end position="114"/>
    </location>
</feature>
<dbReference type="CDD" id="cd18547">
    <property type="entry name" value="ABC_6TM_Tm288_like"/>
    <property type="match status" value="1"/>
</dbReference>
<dbReference type="Pfam" id="PF00005">
    <property type="entry name" value="ABC_tran"/>
    <property type="match status" value="1"/>
</dbReference>
<sequence>MFRELTEPFRYKKIAVLEKENLKKTADDAKKPKVKSKNWAGTLRRIWNYLAEEKALLFLVLLMVILSSVLGLLGPFLLGRGIDQYIVERSNSGFAALLAGLAVIYIVYSASLWFQNYWMIGIAQNTVFKMRTQLFRHLHKLPIPFFDKRQHGELMSRVTNDIENVSSTLNSSVIQVFSSVLTLVGTVGVMLWLSPLLTLITMIIVPVMFYGMKWITNRTGRLFKEQQRNLGELNGFVQETISGQRIVKTFSQEDRVIEEFIGKGEKLRAAGFWAQTYSGFIPKLMNMLNNMSFAIIAGVGGIFVLRGMISIGVIVIFAEYARQFTRPLNDLANQFNTLLSAIAGAERVFEIMDQKEEFEDEEDAEEISFIKGEVVFRDVSFSYEKGENTVTGINFKANTGQTVALVGPTGAGKSTIINLISRFYNYDSGSITIDGRELKKIKRESLRKHMAFVLQDSLLFEGTVRENIRYGKLDATDGEVERAAKMANAHSFIMKLPQQYDTVLKGDASGISQGQRQLLSIARAFLADPSILILDEATSSIDTITEMKIQEALQTLMEGRTSFVVAHRLNTIQQADQILVLDEGSIIEKGSHEELLEQEGFYHGLYHSQLKEEAI</sequence>
<feature type="domain" description="ABC transmembrane type-1" evidence="12">
    <location>
        <begin position="58"/>
        <end position="340"/>
    </location>
</feature>
<keyword evidence="5 10" id="KW-0812">Transmembrane</keyword>
<dbReference type="Pfam" id="PF00664">
    <property type="entry name" value="ABC_membrane"/>
    <property type="match status" value="1"/>
</dbReference>
<dbReference type="PROSITE" id="PS00211">
    <property type="entry name" value="ABC_TRANSPORTER_1"/>
    <property type="match status" value="1"/>
</dbReference>
<dbReference type="InterPro" id="IPR039421">
    <property type="entry name" value="Type_1_exporter"/>
</dbReference>
<dbReference type="PROSITE" id="PS50929">
    <property type="entry name" value="ABC_TM1F"/>
    <property type="match status" value="1"/>
</dbReference>
<evidence type="ECO:0000256" key="7">
    <source>
        <dbReference type="ARBA" id="ARBA00022840"/>
    </source>
</evidence>
<dbReference type="Proteomes" id="UP000322139">
    <property type="component" value="Unassembled WGS sequence"/>
</dbReference>
<evidence type="ECO:0000256" key="8">
    <source>
        <dbReference type="ARBA" id="ARBA00022989"/>
    </source>
</evidence>
<evidence type="ECO:0000256" key="1">
    <source>
        <dbReference type="ARBA" id="ARBA00004651"/>
    </source>
</evidence>
<dbReference type="SUPFAM" id="SSF90123">
    <property type="entry name" value="ABC transporter transmembrane region"/>
    <property type="match status" value="1"/>
</dbReference>
<evidence type="ECO:0000256" key="9">
    <source>
        <dbReference type="ARBA" id="ARBA00023136"/>
    </source>
</evidence>
<keyword evidence="4" id="KW-1003">Cell membrane</keyword>
<reference evidence="13 14" key="1">
    <citation type="submission" date="2019-08" db="EMBL/GenBank/DDBJ databases">
        <title>Bacillus genomes from the desert of Cuatro Cienegas, Coahuila.</title>
        <authorList>
            <person name="Olmedo-Alvarez G."/>
        </authorList>
    </citation>
    <scope>NUCLEOTIDE SEQUENCE [LARGE SCALE GENOMIC DNA]</scope>
    <source>
        <strain evidence="13 14">CH446_14T</strain>
    </source>
</reference>
<dbReference type="PANTHER" id="PTHR43394:SF1">
    <property type="entry name" value="ATP-BINDING CASSETTE SUB-FAMILY B MEMBER 10, MITOCHONDRIAL"/>
    <property type="match status" value="1"/>
</dbReference>
<keyword evidence="6" id="KW-0547">Nucleotide-binding</keyword>
<dbReference type="RefSeq" id="WP_148973377.1">
    <property type="nucleotide sequence ID" value="NZ_JBNIKU010000003.1"/>
</dbReference>
<keyword evidence="8 10" id="KW-1133">Transmembrane helix</keyword>
<proteinExistence type="inferred from homology"/>
<dbReference type="InterPro" id="IPR036640">
    <property type="entry name" value="ABC1_TM_sf"/>
</dbReference>
<feature type="transmembrane region" description="Helical" evidence="10">
    <location>
        <begin position="293"/>
        <end position="318"/>
    </location>
</feature>
<dbReference type="GO" id="GO:0005886">
    <property type="term" value="C:plasma membrane"/>
    <property type="evidence" value="ECO:0007669"/>
    <property type="project" value="UniProtKB-SubCell"/>
</dbReference>
<dbReference type="GO" id="GO:0016887">
    <property type="term" value="F:ATP hydrolysis activity"/>
    <property type="evidence" value="ECO:0007669"/>
    <property type="project" value="InterPro"/>
</dbReference>
<comment type="similarity">
    <text evidence="2">Belongs to the ABC transporter superfamily.</text>
</comment>
<dbReference type="GO" id="GO:0005524">
    <property type="term" value="F:ATP binding"/>
    <property type="evidence" value="ECO:0007669"/>
    <property type="project" value="UniProtKB-KW"/>
</dbReference>
<evidence type="ECO:0000256" key="2">
    <source>
        <dbReference type="ARBA" id="ARBA00005417"/>
    </source>
</evidence>
<dbReference type="InterPro" id="IPR003439">
    <property type="entry name" value="ABC_transporter-like_ATP-bd"/>
</dbReference>
<evidence type="ECO:0000256" key="6">
    <source>
        <dbReference type="ARBA" id="ARBA00022741"/>
    </source>
</evidence>
<gene>
    <name evidence="13" type="ORF">FZD51_02760</name>
</gene>
<dbReference type="InterPro" id="IPR027417">
    <property type="entry name" value="P-loop_NTPase"/>
</dbReference>
<feature type="transmembrane region" description="Helical" evidence="10">
    <location>
        <begin position="199"/>
        <end position="216"/>
    </location>
</feature>
<comment type="caution">
    <text evidence="13">The sequence shown here is derived from an EMBL/GenBank/DDBJ whole genome shotgun (WGS) entry which is preliminary data.</text>
</comment>
<dbReference type="FunFam" id="3.40.50.300:FF:000287">
    <property type="entry name" value="Multidrug ABC transporter ATP-binding protein"/>
    <property type="match status" value="1"/>
</dbReference>
<evidence type="ECO:0000313" key="14">
    <source>
        <dbReference type="Proteomes" id="UP000322139"/>
    </source>
</evidence>
<name>A0A5D4RNC8_9BACI</name>